<dbReference type="PANTHER" id="PTHR42792:SF2">
    <property type="entry name" value="FLAGELLIN"/>
    <property type="match status" value="1"/>
</dbReference>
<dbReference type="Pfam" id="PF00669">
    <property type="entry name" value="Flagellin_N"/>
    <property type="match status" value="1"/>
</dbReference>
<keyword evidence="7" id="KW-0282">Flagellum</keyword>
<protein>
    <recommendedName>
        <fullName evidence="4">Flagellin</fullName>
    </recommendedName>
</protein>
<comment type="function">
    <text evidence="4">Flagellin is the subunit protein which polymerizes to form the filaments of bacterial flagella.</text>
</comment>
<dbReference type="GO" id="GO:0005576">
    <property type="term" value="C:extracellular region"/>
    <property type="evidence" value="ECO:0007669"/>
    <property type="project" value="UniProtKB-SubCell"/>
</dbReference>
<dbReference type="InterPro" id="IPR001492">
    <property type="entry name" value="Flagellin"/>
</dbReference>
<organism evidence="7 8">
    <name type="scientific">Pseudoalteromonas gelatinilytica</name>
    <dbReference type="NCBI Taxonomy" id="1703256"/>
    <lineage>
        <taxon>Bacteria</taxon>
        <taxon>Pseudomonadati</taxon>
        <taxon>Pseudomonadota</taxon>
        <taxon>Gammaproteobacteria</taxon>
        <taxon>Alteromonadales</taxon>
        <taxon>Pseudoalteromonadaceae</taxon>
        <taxon>Pseudoalteromonas</taxon>
    </lineage>
</organism>
<dbReference type="Proteomes" id="UP000265938">
    <property type="component" value="Unassembled WGS sequence"/>
</dbReference>
<gene>
    <name evidence="7" type="ORF">D4741_11495</name>
</gene>
<dbReference type="RefSeq" id="WP_119853061.1">
    <property type="nucleotide sequence ID" value="NZ_QYSE01000002.1"/>
</dbReference>
<keyword evidence="3 4" id="KW-0975">Bacterial flagellum</keyword>
<proteinExistence type="inferred from homology"/>
<evidence type="ECO:0000259" key="6">
    <source>
        <dbReference type="Pfam" id="PF00700"/>
    </source>
</evidence>
<dbReference type="AlphaFoldDB" id="A0A3A3EIT0"/>
<keyword evidence="2 4" id="KW-0964">Secreted</keyword>
<evidence type="ECO:0000259" key="5">
    <source>
        <dbReference type="Pfam" id="PF00669"/>
    </source>
</evidence>
<feature type="domain" description="Flagellin N-terminal" evidence="5">
    <location>
        <begin position="27"/>
        <end position="145"/>
    </location>
</feature>
<dbReference type="SUPFAM" id="SSF64518">
    <property type="entry name" value="Phase 1 flagellin"/>
    <property type="match status" value="1"/>
</dbReference>
<dbReference type="InterPro" id="IPR042187">
    <property type="entry name" value="Flagellin_C_sub2"/>
</dbReference>
<comment type="caution">
    <text evidence="7">The sequence shown here is derived from an EMBL/GenBank/DDBJ whole genome shotgun (WGS) entry which is preliminary data.</text>
</comment>
<dbReference type="GO" id="GO:0005198">
    <property type="term" value="F:structural molecule activity"/>
    <property type="evidence" value="ECO:0007669"/>
    <property type="project" value="UniProtKB-UniRule"/>
</dbReference>
<dbReference type="PANTHER" id="PTHR42792">
    <property type="entry name" value="FLAGELLIN"/>
    <property type="match status" value="1"/>
</dbReference>
<evidence type="ECO:0000256" key="3">
    <source>
        <dbReference type="ARBA" id="ARBA00023143"/>
    </source>
</evidence>
<evidence type="ECO:0000313" key="7">
    <source>
        <dbReference type="EMBL" id="RJF35592.1"/>
    </source>
</evidence>
<evidence type="ECO:0000313" key="8">
    <source>
        <dbReference type="Proteomes" id="UP000265938"/>
    </source>
</evidence>
<feature type="domain" description="Flagellin C-terminal" evidence="6">
    <location>
        <begin position="374"/>
        <end position="451"/>
    </location>
</feature>
<name>A0A3A3EIT0_9GAMM</name>
<keyword evidence="7" id="KW-0969">Cilium</keyword>
<dbReference type="PRINTS" id="PR00207">
    <property type="entry name" value="FLAGELLIN"/>
</dbReference>
<dbReference type="InterPro" id="IPR001029">
    <property type="entry name" value="Flagellin_N"/>
</dbReference>
<comment type="subcellular location">
    <subcellularLocation>
        <location evidence="4">Secreted</location>
    </subcellularLocation>
    <subcellularLocation>
        <location evidence="4">Bacterial flagellum</location>
    </subcellularLocation>
</comment>
<dbReference type="EMBL" id="QYSE01000002">
    <property type="protein sequence ID" value="RJF35592.1"/>
    <property type="molecule type" value="Genomic_DNA"/>
</dbReference>
<accession>A0A3A3EIT0</accession>
<evidence type="ECO:0000256" key="1">
    <source>
        <dbReference type="ARBA" id="ARBA00005709"/>
    </source>
</evidence>
<dbReference type="Gene3D" id="6.10.10.10">
    <property type="entry name" value="Flagellar export chaperone, C-terminal domain"/>
    <property type="match status" value="1"/>
</dbReference>
<evidence type="ECO:0000256" key="4">
    <source>
        <dbReference type="RuleBase" id="RU362073"/>
    </source>
</evidence>
<comment type="similarity">
    <text evidence="1 4">Belongs to the bacterial flagellin family.</text>
</comment>
<keyword evidence="7" id="KW-0966">Cell projection</keyword>
<dbReference type="Gene3D" id="2.170.280.10">
    <property type="entry name" value="f41 fragment of flagellin, middle domain"/>
    <property type="match status" value="1"/>
</dbReference>
<sequence length="463" mass="49945">MGFAVLCLFAKEDKMLTINSPRLRTPNSLQNTQSITSTYEKLASGKRINSAKDDAAGLQISHRLTTQIAVKQQTLRNLQDGISYGQVADAGLSELTDSLQRMRTLALQAANGSNTDIDREALNEEFSQLRDHINSVVANTEIFGKKPLMSKPEQETNLDNVPVLDEVFSNNMTLTKRSGEVSLGLIPAGSTNVKIQIDSFLMNDDINIFSQFGEHLVGQDLSTMQSVIENNLFTPANGYQGTEVYDNSSLFNGGSFNYPATNSQSIKGMNFRYSGNGNPGNNLEEVIIDNVTEPLLLTVIGNGSFNITASWDSLGSLNSSSAESSDGPMMVTSTDQAIGEDGYIIFEDIDASAGSLTIDGITISSEDLAQNAIARIDTALLRIGGFRAEIGAKMNAIESTMRNESNQSSMLSSANQRIEDTDFAKVMAEKISLDIVQQAGVSVAMQAKDISKDGILSLLGQLE</sequence>
<evidence type="ECO:0000256" key="2">
    <source>
        <dbReference type="ARBA" id="ARBA00022525"/>
    </source>
</evidence>
<dbReference type="InterPro" id="IPR046358">
    <property type="entry name" value="Flagellin_C"/>
</dbReference>
<dbReference type="Gene3D" id="1.20.1330.10">
    <property type="entry name" value="f41 fragment of flagellin, N-terminal domain"/>
    <property type="match status" value="2"/>
</dbReference>
<reference evidence="7 8" key="1">
    <citation type="submission" date="2018-09" db="EMBL/GenBank/DDBJ databases">
        <title>Identification of marine bacteria producing industrial enzymes.</title>
        <authorList>
            <person name="Cheng T.H."/>
            <person name="Saidin J."/>
            <person name="Muhd D.D."/>
            <person name="Isa M.N.M."/>
            <person name="Bakar M.F.A."/>
            <person name="Ismail N."/>
        </authorList>
    </citation>
    <scope>NUCLEOTIDE SEQUENCE [LARGE SCALE GENOMIC DNA]</scope>
    <source>
        <strain evidence="7 8">MNAD 1.6</strain>
    </source>
</reference>
<dbReference type="Pfam" id="PF00700">
    <property type="entry name" value="Flagellin_C"/>
    <property type="match status" value="1"/>
</dbReference>
<dbReference type="GO" id="GO:0009288">
    <property type="term" value="C:bacterial-type flagellum"/>
    <property type="evidence" value="ECO:0007669"/>
    <property type="project" value="UniProtKB-SubCell"/>
</dbReference>